<organism evidence="3 4">
    <name type="scientific">Apodospora peruviana</name>
    <dbReference type="NCBI Taxonomy" id="516989"/>
    <lineage>
        <taxon>Eukaryota</taxon>
        <taxon>Fungi</taxon>
        <taxon>Dikarya</taxon>
        <taxon>Ascomycota</taxon>
        <taxon>Pezizomycotina</taxon>
        <taxon>Sordariomycetes</taxon>
        <taxon>Sordariomycetidae</taxon>
        <taxon>Sordariales</taxon>
        <taxon>Lasiosphaeriaceae</taxon>
        <taxon>Apodospora</taxon>
    </lineage>
</organism>
<sequence>MDWTRDNAGVNDKDMDTVFKYQEKFTTVVRILESDAKPLIWTLETEEDWNDWMDLECPRIDDSPSGLTLILARRAGEPSFGGLKKARTDEWLERIATTLPGRTRPERAMTFASLNEKDETAPLPAVTGGGGRRSLRTLPFSKPTFRLITERFCTHGSIARAVSRANIPVFSSAEVQMGEFPAYVTNCRTTDAWQMDLALTCTYFPHSGLTFAIAFGCSLAVEEEILKRLQFATREAAHPLLMPGIIAELERARHVHVVEHTIDELETRIFEIDFKVSDMDGIADSETERRNYEKRNSWLDTAYLRNQLISWNTQLAKMAAQSDELKDRLFVKQPEGEGKDVDDDDDKSDTSRRPRSIGGMASVERNREQDNSRQFLAVGNPVEMEERKRQRARSRERVDSKRVELATGPLAESRHERSSSISVPYPKVEFAKPGADGEKQPTPTETRPSFKDNPEDFKSHMRRVGEKIKDRVQSIVDEYDDKIRDCTMRVDGMAMATQWADGESNVQIALEMRRDSRHMRSIALVTMVFLPGTFFASIFSMTFFNWSPGGGASDGPNNTSDDVVSSWLWIYVLFTVCATAATVFSWWYFVVYRHSRVWKLKKGKGSTDNGEESIPLV</sequence>
<dbReference type="AlphaFoldDB" id="A0AAE0HUS4"/>
<keyword evidence="2" id="KW-0472">Membrane</keyword>
<evidence type="ECO:0000256" key="2">
    <source>
        <dbReference type="SAM" id="Phobius"/>
    </source>
</evidence>
<reference evidence="3" key="1">
    <citation type="journal article" date="2023" name="Mol. Phylogenet. Evol.">
        <title>Genome-scale phylogeny and comparative genomics of the fungal order Sordariales.</title>
        <authorList>
            <person name="Hensen N."/>
            <person name="Bonometti L."/>
            <person name="Westerberg I."/>
            <person name="Brannstrom I.O."/>
            <person name="Guillou S."/>
            <person name="Cros-Aarteil S."/>
            <person name="Calhoun S."/>
            <person name="Haridas S."/>
            <person name="Kuo A."/>
            <person name="Mondo S."/>
            <person name="Pangilinan J."/>
            <person name="Riley R."/>
            <person name="LaButti K."/>
            <person name="Andreopoulos B."/>
            <person name="Lipzen A."/>
            <person name="Chen C."/>
            <person name="Yan M."/>
            <person name="Daum C."/>
            <person name="Ng V."/>
            <person name="Clum A."/>
            <person name="Steindorff A."/>
            <person name="Ohm R.A."/>
            <person name="Martin F."/>
            <person name="Silar P."/>
            <person name="Natvig D.O."/>
            <person name="Lalanne C."/>
            <person name="Gautier V."/>
            <person name="Ament-Velasquez S.L."/>
            <person name="Kruys A."/>
            <person name="Hutchinson M.I."/>
            <person name="Powell A.J."/>
            <person name="Barry K."/>
            <person name="Miller A.N."/>
            <person name="Grigoriev I.V."/>
            <person name="Debuchy R."/>
            <person name="Gladieux P."/>
            <person name="Hiltunen Thoren M."/>
            <person name="Johannesson H."/>
        </authorList>
    </citation>
    <scope>NUCLEOTIDE SEQUENCE</scope>
    <source>
        <strain evidence="3">CBS 118394</strain>
    </source>
</reference>
<keyword evidence="2" id="KW-0812">Transmembrane</keyword>
<evidence type="ECO:0000313" key="4">
    <source>
        <dbReference type="Proteomes" id="UP001283341"/>
    </source>
</evidence>
<feature type="transmembrane region" description="Helical" evidence="2">
    <location>
        <begin position="522"/>
        <end position="546"/>
    </location>
</feature>
<dbReference type="Proteomes" id="UP001283341">
    <property type="component" value="Unassembled WGS sequence"/>
</dbReference>
<keyword evidence="4" id="KW-1185">Reference proteome</keyword>
<feature type="compositionally biased region" description="Basic and acidic residues" evidence="1">
    <location>
        <begin position="384"/>
        <end position="404"/>
    </location>
</feature>
<comment type="caution">
    <text evidence="3">The sequence shown here is derived from an EMBL/GenBank/DDBJ whole genome shotgun (WGS) entry which is preliminary data.</text>
</comment>
<feature type="region of interest" description="Disordered" evidence="1">
    <location>
        <begin position="330"/>
        <end position="457"/>
    </location>
</feature>
<dbReference type="EMBL" id="JAUEDM010000007">
    <property type="protein sequence ID" value="KAK3313297.1"/>
    <property type="molecule type" value="Genomic_DNA"/>
</dbReference>
<proteinExistence type="predicted"/>
<dbReference type="Gene3D" id="1.20.58.340">
    <property type="entry name" value="Magnesium transport protein CorA, transmembrane region"/>
    <property type="match status" value="1"/>
</dbReference>
<evidence type="ECO:0000313" key="3">
    <source>
        <dbReference type="EMBL" id="KAK3313297.1"/>
    </source>
</evidence>
<feature type="transmembrane region" description="Helical" evidence="2">
    <location>
        <begin position="566"/>
        <end position="592"/>
    </location>
</feature>
<gene>
    <name evidence="3" type="ORF">B0H66DRAFT_565797</name>
</gene>
<accession>A0AAE0HUS4</accession>
<name>A0AAE0HUS4_9PEZI</name>
<reference evidence="3" key="2">
    <citation type="submission" date="2023-06" db="EMBL/GenBank/DDBJ databases">
        <authorList>
            <consortium name="Lawrence Berkeley National Laboratory"/>
            <person name="Haridas S."/>
            <person name="Hensen N."/>
            <person name="Bonometti L."/>
            <person name="Westerberg I."/>
            <person name="Brannstrom I.O."/>
            <person name="Guillou S."/>
            <person name="Cros-Aarteil S."/>
            <person name="Calhoun S."/>
            <person name="Kuo A."/>
            <person name="Mondo S."/>
            <person name="Pangilinan J."/>
            <person name="Riley R."/>
            <person name="Labutti K."/>
            <person name="Andreopoulos B."/>
            <person name="Lipzen A."/>
            <person name="Chen C."/>
            <person name="Yanf M."/>
            <person name="Daum C."/>
            <person name="Ng V."/>
            <person name="Clum A."/>
            <person name="Steindorff A."/>
            <person name="Ohm R."/>
            <person name="Martin F."/>
            <person name="Silar P."/>
            <person name="Natvig D."/>
            <person name="Lalanne C."/>
            <person name="Gautier V."/>
            <person name="Ament-Velasquez S.L."/>
            <person name="Kruys A."/>
            <person name="Hutchinson M.I."/>
            <person name="Powell A.J."/>
            <person name="Barry K."/>
            <person name="Miller A.N."/>
            <person name="Grigoriev I.V."/>
            <person name="Debuchy R."/>
            <person name="Gladieux P."/>
            <person name="Thoren M.H."/>
            <person name="Johannesson H."/>
        </authorList>
    </citation>
    <scope>NUCLEOTIDE SEQUENCE</scope>
    <source>
        <strain evidence="3">CBS 118394</strain>
    </source>
</reference>
<keyword evidence="2" id="KW-1133">Transmembrane helix</keyword>
<protein>
    <submittedName>
        <fullName evidence="3">Uncharacterized protein</fullName>
    </submittedName>
</protein>
<feature type="compositionally biased region" description="Basic and acidic residues" evidence="1">
    <location>
        <begin position="448"/>
        <end position="457"/>
    </location>
</feature>
<feature type="compositionally biased region" description="Basic and acidic residues" evidence="1">
    <location>
        <begin position="330"/>
        <end position="339"/>
    </location>
</feature>
<evidence type="ECO:0000256" key="1">
    <source>
        <dbReference type="SAM" id="MobiDB-lite"/>
    </source>
</evidence>